<keyword evidence="3" id="KW-1185">Reference proteome</keyword>
<protein>
    <submittedName>
        <fullName evidence="2">Fe-S oxidoreductase</fullName>
    </submittedName>
</protein>
<dbReference type="EMBL" id="CP021425">
    <property type="protein sequence ID" value="ARU55684.1"/>
    <property type="molecule type" value="Genomic_DNA"/>
</dbReference>
<dbReference type="Proteomes" id="UP000196027">
    <property type="component" value="Chromosome"/>
</dbReference>
<dbReference type="PANTHER" id="PTHR30296:SF0">
    <property type="entry name" value="LACTATE UTILIZATION PROTEIN A"/>
    <property type="match status" value="1"/>
</dbReference>
<evidence type="ECO:0000313" key="3">
    <source>
        <dbReference type="Proteomes" id="UP000196027"/>
    </source>
</evidence>
<dbReference type="PANTHER" id="PTHR30296">
    <property type="entry name" value="UNCHARACTERIZED PROTEIN YKGE"/>
    <property type="match status" value="1"/>
</dbReference>
<dbReference type="RefSeq" id="WP_087460760.1">
    <property type="nucleotide sequence ID" value="NZ_CP021425.1"/>
</dbReference>
<dbReference type="GO" id="GO:0005829">
    <property type="term" value="C:cytosol"/>
    <property type="evidence" value="ECO:0007669"/>
    <property type="project" value="TreeGrafter"/>
</dbReference>
<dbReference type="GO" id="GO:0016491">
    <property type="term" value="F:oxidoreductase activity"/>
    <property type="evidence" value="ECO:0007669"/>
    <property type="project" value="UniProtKB-ARBA"/>
</dbReference>
<proteinExistence type="predicted"/>
<reference evidence="2 3" key="1">
    <citation type="submission" date="2017-05" db="EMBL/GenBank/DDBJ databases">
        <title>Genomic insights into alkan degradation activity of Oleiphilus messinensis.</title>
        <authorList>
            <person name="Kozyavkin S.A."/>
            <person name="Slesarev A.I."/>
            <person name="Golyshin P.N."/>
            <person name="Korzhenkov A."/>
            <person name="Golyshina O.N."/>
            <person name="Toshchakov S.V."/>
        </authorList>
    </citation>
    <scope>NUCLEOTIDE SEQUENCE [LARGE SCALE GENOMIC DNA]</scope>
    <source>
        <strain evidence="2 3">ME102</strain>
    </source>
</reference>
<sequence length="265" mass="29280">MNALSDTPPEFEQTKTQKPDRVYFFGTCLIDLFYPDAGLSAIQLIEREGVNVIFPQAQSCCGQPPYNSGYREEAIQVAKVQMDALHESIPVVVPSGSCAGMMKFHYPELFKNHLRAKQAQAFSERIIEWSAFLHRVLQIKLEDLGQPTRVALHTSCSARREMGVTEDGLALLRQLQQVDLAEPERASECCGFGGTFSVKQPEIAASMAADKCNAIKQTGAEMLVSGDCGCLMNLEGTLKKSAEYSSAHTIDSTHLAQFIWQRVSK</sequence>
<feature type="domain" description="Cysteine-rich" evidence="1">
    <location>
        <begin position="150"/>
        <end position="234"/>
    </location>
</feature>
<name>A0A1Y0I8C1_9GAMM</name>
<dbReference type="AlphaFoldDB" id="A0A1Y0I8C1"/>
<dbReference type="InterPro" id="IPR004017">
    <property type="entry name" value="Cys_rich_dom"/>
</dbReference>
<evidence type="ECO:0000313" key="2">
    <source>
        <dbReference type="EMBL" id="ARU55684.1"/>
    </source>
</evidence>
<dbReference type="Pfam" id="PF02754">
    <property type="entry name" value="CCG"/>
    <property type="match status" value="2"/>
</dbReference>
<dbReference type="KEGG" id="ome:OLMES_1609"/>
<evidence type="ECO:0000259" key="1">
    <source>
        <dbReference type="Pfam" id="PF02754"/>
    </source>
</evidence>
<feature type="domain" description="Cysteine-rich" evidence="1">
    <location>
        <begin position="22"/>
        <end position="103"/>
    </location>
</feature>
<organism evidence="2 3">
    <name type="scientific">Oleiphilus messinensis</name>
    <dbReference type="NCBI Taxonomy" id="141451"/>
    <lineage>
        <taxon>Bacteria</taxon>
        <taxon>Pseudomonadati</taxon>
        <taxon>Pseudomonadota</taxon>
        <taxon>Gammaproteobacteria</taxon>
        <taxon>Oceanospirillales</taxon>
        <taxon>Oleiphilaceae</taxon>
        <taxon>Oleiphilus</taxon>
    </lineage>
</organism>
<dbReference type="OrthoDB" id="9770306at2"/>
<accession>A0A1Y0I8C1</accession>
<gene>
    <name evidence="2" type="ORF">OLMES_1609</name>
</gene>